<accession>A0A0W0ZSI3</accession>
<evidence type="ECO:0000313" key="2">
    <source>
        <dbReference type="Proteomes" id="UP000054926"/>
    </source>
</evidence>
<keyword evidence="2" id="KW-1185">Reference proteome</keyword>
<protein>
    <submittedName>
        <fullName evidence="1">Uncharacterized protein</fullName>
    </submittedName>
</protein>
<organism evidence="1 2">
    <name type="scientific">Legionella steelei</name>
    <dbReference type="NCBI Taxonomy" id="947033"/>
    <lineage>
        <taxon>Bacteria</taxon>
        <taxon>Pseudomonadati</taxon>
        <taxon>Pseudomonadota</taxon>
        <taxon>Gammaproteobacteria</taxon>
        <taxon>Legionellales</taxon>
        <taxon>Legionellaceae</taxon>
        <taxon>Legionella</taxon>
    </lineage>
</organism>
<proteinExistence type="predicted"/>
<sequence length="73" mass="8421">MSIEGVAERLGYKSSSCLLKPYDERMRKAIIILNNLKIRRTNPFFDDLYGIFFDGATPRRLSGIYHAALRVIK</sequence>
<dbReference type="EMBL" id="LNYY01000001">
    <property type="protein sequence ID" value="KTD71846.1"/>
    <property type="molecule type" value="Genomic_DNA"/>
</dbReference>
<dbReference type="AlphaFoldDB" id="A0A0W0ZSI3"/>
<dbReference type="OrthoDB" id="5653986at2"/>
<reference evidence="1 2" key="1">
    <citation type="submission" date="2015-11" db="EMBL/GenBank/DDBJ databases">
        <title>Genomic analysis of 38 Legionella species identifies large and diverse effector repertoires.</title>
        <authorList>
            <person name="Burstein D."/>
            <person name="Amaro F."/>
            <person name="Zusman T."/>
            <person name="Lifshitz Z."/>
            <person name="Cohen O."/>
            <person name="Gilbert J.A."/>
            <person name="Pupko T."/>
            <person name="Shuman H.A."/>
            <person name="Segal G."/>
        </authorList>
    </citation>
    <scope>NUCLEOTIDE SEQUENCE [LARGE SCALE GENOMIC DNA]</scope>
    <source>
        <strain evidence="1 2">IMVS3376</strain>
    </source>
</reference>
<gene>
    <name evidence="1" type="ORF">Lste_0131</name>
</gene>
<dbReference type="PATRIC" id="fig|947033.5.peg.141"/>
<name>A0A0W0ZSI3_9GAMM</name>
<dbReference type="Proteomes" id="UP000054926">
    <property type="component" value="Unassembled WGS sequence"/>
</dbReference>
<comment type="caution">
    <text evidence="1">The sequence shown here is derived from an EMBL/GenBank/DDBJ whole genome shotgun (WGS) entry which is preliminary data.</text>
</comment>
<dbReference type="RefSeq" id="WP_058509147.1">
    <property type="nucleotide sequence ID" value="NZ_LNYY01000001.1"/>
</dbReference>
<evidence type="ECO:0000313" key="1">
    <source>
        <dbReference type="EMBL" id="KTD71846.1"/>
    </source>
</evidence>